<feature type="transmembrane region" description="Helical" evidence="1">
    <location>
        <begin position="122"/>
        <end position="141"/>
    </location>
</feature>
<keyword evidence="3" id="KW-1185">Reference proteome</keyword>
<evidence type="ECO:0008006" key="4">
    <source>
        <dbReference type="Google" id="ProtNLM"/>
    </source>
</evidence>
<dbReference type="Pfam" id="PF12679">
    <property type="entry name" value="ABC2_membrane_2"/>
    <property type="match status" value="1"/>
</dbReference>
<evidence type="ECO:0000256" key="1">
    <source>
        <dbReference type="SAM" id="Phobius"/>
    </source>
</evidence>
<dbReference type="GO" id="GO:0005886">
    <property type="term" value="C:plasma membrane"/>
    <property type="evidence" value="ECO:0007669"/>
    <property type="project" value="UniProtKB-SubCell"/>
</dbReference>
<evidence type="ECO:0000313" key="3">
    <source>
        <dbReference type="Proteomes" id="UP000247476"/>
    </source>
</evidence>
<feature type="transmembrane region" description="Helical" evidence="1">
    <location>
        <begin position="148"/>
        <end position="169"/>
    </location>
</feature>
<keyword evidence="1" id="KW-1133">Transmembrane helix</keyword>
<sequence>MSAWRQKWINPVLEKEFRLRMRTIRSPLALLAYLIVIGLLALGYIYMEMHNRGVRGFNPESSRMLFYFLSGAQLVLVCFMAPGLTAGVISGEREKQTLNILLTTQQSSATIILSKLFSALSFMFLIVFATLPVYSIVFLFGGISPGQLVSVFAFYVLVMIALGSIGVLFSTLLKKTVVSLIVTYGVGLFLYVFTGLAAIFIMAVTNSSARELAGLLIGVNPMAAMISIFEPNFSEEFFRNGWAGLKLWHLFVPFHVLISIVAILLAIRFLRPRGKKRTL</sequence>
<protein>
    <recommendedName>
        <fullName evidence="4">ABC transporter permease</fullName>
    </recommendedName>
</protein>
<reference evidence="2 3" key="1">
    <citation type="submission" date="2018-05" db="EMBL/GenBank/DDBJ databases">
        <title>Paenibacillus flagellatus sp. nov., isolated from selenium mineral soil.</title>
        <authorList>
            <person name="Dai X."/>
        </authorList>
    </citation>
    <scope>NUCLEOTIDE SEQUENCE [LARGE SCALE GENOMIC DNA]</scope>
    <source>
        <strain evidence="2 3">DXL2</strain>
    </source>
</reference>
<feature type="transmembrane region" description="Helical" evidence="1">
    <location>
        <begin position="181"/>
        <end position="205"/>
    </location>
</feature>
<keyword evidence="1" id="KW-0812">Transmembrane</keyword>
<evidence type="ECO:0000313" key="2">
    <source>
        <dbReference type="EMBL" id="PYI51733.1"/>
    </source>
</evidence>
<accession>A0A2V5K2G3</accession>
<gene>
    <name evidence="2" type="ORF">DLM86_22680</name>
</gene>
<dbReference type="GO" id="GO:0140359">
    <property type="term" value="F:ABC-type transporter activity"/>
    <property type="evidence" value="ECO:0007669"/>
    <property type="project" value="InterPro"/>
</dbReference>
<organism evidence="2 3">
    <name type="scientific">Paenibacillus flagellatus</name>
    <dbReference type="NCBI Taxonomy" id="2211139"/>
    <lineage>
        <taxon>Bacteria</taxon>
        <taxon>Bacillati</taxon>
        <taxon>Bacillota</taxon>
        <taxon>Bacilli</taxon>
        <taxon>Bacillales</taxon>
        <taxon>Paenibacillaceae</taxon>
        <taxon>Paenibacillus</taxon>
    </lineage>
</organism>
<dbReference type="PANTHER" id="PTHR43471:SF12">
    <property type="entry name" value="HYPOTHETICAL MEMBRANE PROTEIN, CONSERVED"/>
    <property type="match status" value="1"/>
</dbReference>
<proteinExistence type="predicted"/>
<dbReference type="AlphaFoldDB" id="A0A2V5K2G3"/>
<dbReference type="EMBL" id="QJVJ01000011">
    <property type="protein sequence ID" value="PYI51733.1"/>
    <property type="molecule type" value="Genomic_DNA"/>
</dbReference>
<dbReference type="RefSeq" id="WP_110842361.1">
    <property type="nucleotide sequence ID" value="NZ_QJVJ01000011.1"/>
</dbReference>
<keyword evidence="1" id="KW-0472">Membrane</keyword>
<feature type="transmembrane region" description="Helical" evidence="1">
    <location>
        <begin position="66"/>
        <end position="86"/>
    </location>
</feature>
<feature type="transmembrane region" description="Helical" evidence="1">
    <location>
        <begin position="249"/>
        <end position="270"/>
    </location>
</feature>
<comment type="caution">
    <text evidence="2">The sequence shown here is derived from an EMBL/GenBank/DDBJ whole genome shotgun (WGS) entry which is preliminary data.</text>
</comment>
<feature type="transmembrane region" description="Helical" evidence="1">
    <location>
        <begin position="28"/>
        <end position="46"/>
    </location>
</feature>
<name>A0A2V5K2G3_9BACL</name>
<dbReference type="OrthoDB" id="9815855at2"/>
<dbReference type="PANTHER" id="PTHR43471">
    <property type="entry name" value="ABC TRANSPORTER PERMEASE"/>
    <property type="match status" value="1"/>
</dbReference>
<dbReference type="Proteomes" id="UP000247476">
    <property type="component" value="Unassembled WGS sequence"/>
</dbReference>